<dbReference type="PANTHER" id="PTHR28291">
    <property type="entry name" value="CTD KINASE SUBUNIT GAMMA"/>
    <property type="match status" value="1"/>
</dbReference>
<dbReference type="Proteomes" id="UP001565368">
    <property type="component" value="Unassembled WGS sequence"/>
</dbReference>
<protein>
    <recommendedName>
        <fullName evidence="2">CID domain-containing protein</fullName>
    </recommendedName>
</protein>
<dbReference type="InterPro" id="IPR042326">
    <property type="entry name" value="Ctk3"/>
</dbReference>
<evidence type="ECO:0000313" key="3">
    <source>
        <dbReference type="EMBL" id="KAL1411366.1"/>
    </source>
</evidence>
<dbReference type="RefSeq" id="XP_069211310.1">
    <property type="nucleotide sequence ID" value="XM_069350924.1"/>
</dbReference>
<dbReference type="EMBL" id="JBBXJM010000002">
    <property type="protein sequence ID" value="KAL1411366.1"/>
    <property type="molecule type" value="Genomic_DNA"/>
</dbReference>
<organism evidence="3 4">
    <name type="scientific">Vanrija albida</name>
    <dbReference type="NCBI Taxonomy" id="181172"/>
    <lineage>
        <taxon>Eukaryota</taxon>
        <taxon>Fungi</taxon>
        <taxon>Dikarya</taxon>
        <taxon>Basidiomycota</taxon>
        <taxon>Agaricomycotina</taxon>
        <taxon>Tremellomycetes</taxon>
        <taxon>Trichosporonales</taxon>
        <taxon>Trichosporonaceae</taxon>
        <taxon>Vanrija</taxon>
    </lineage>
</organism>
<evidence type="ECO:0000256" key="1">
    <source>
        <dbReference type="SAM" id="MobiDB-lite"/>
    </source>
</evidence>
<accession>A0ABR3Q9L3</accession>
<evidence type="ECO:0000259" key="2">
    <source>
        <dbReference type="PROSITE" id="PS51391"/>
    </source>
</evidence>
<feature type="region of interest" description="Disordered" evidence="1">
    <location>
        <begin position="192"/>
        <end position="242"/>
    </location>
</feature>
<comment type="caution">
    <text evidence="3">The sequence shown here is derived from an EMBL/GenBank/DDBJ whole genome shotgun (WGS) entry which is preliminary data.</text>
</comment>
<dbReference type="PANTHER" id="PTHR28291:SF1">
    <property type="entry name" value="CTD KINASE SUBUNIT GAMMA"/>
    <property type="match status" value="1"/>
</dbReference>
<proteinExistence type="predicted"/>
<dbReference type="InterPro" id="IPR008942">
    <property type="entry name" value="ENTH_VHS"/>
</dbReference>
<dbReference type="GeneID" id="95983365"/>
<feature type="region of interest" description="Disordered" evidence="1">
    <location>
        <begin position="140"/>
        <end position="161"/>
    </location>
</feature>
<name>A0ABR3Q9L3_9TREE</name>
<dbReference type="InterPro" id="IPR024637">
    <property type="entry name" value="Ctk3_C"/>
</dbReference>
<dbReference type="Pfam" id="PF12350">
    <property type="entry name" value="CTK3_C"/>
    <property type="match status" value="1"/>
</dbReference>
<keyword evidence="4" id="KW-1185">Reference proteome</keyword>
<feature type="domain" description="CID" evidence="2">
    <location>
        <begin position="4"/>
        <end position="142"/>
    </location>
</feature>
<evidence type="ECO:0000313" key="4">
    <source>
        <dbReference type="Proteomes" id="UP001565368"/>
    </source>
</evidence>
<dbReference type="InterPro" id="IPR024638">
    <property type="entry name" value="Ctk3_N"/>
</dbReference>
<sequence>MSLDPFEARLQFLKLLRTLNASQQSIQKVVSFAVKYGARCGEDLWECVEDEVQKGSLNARINIFYFLDSLADTSASLGPPDAPYLALIERSLPTLVGAVVPDSREGVLNLKATRAILESWLTRRVVDPAVVDAALAELSQRKAPAGSPQPAGTKRPREAMPRADVLRRIEEDRERQKRLRERMWILPIPPLAPRAGSTAPTIHPSPASPFTPASPRGTPGAAAPRAADKLMPPPPPPATFVSPLDVEFDQMWEGTSDLGDDDFERMAENAHAAGLDVPRR</sequence>
<dbReference type="Gene3D" id="1.25.40.90">
    <property type="match status" value="1"/>
</dbReference>
<dbReference type="InterPro" id="IPR006569">
    <property type="entry name" value="CID_dom"/>
</dbReference>
<reference evidence="3 4" key="1">
    <citation type="submission" date="2023-08" db="EMBL/GenBank/DDBJ databases">
        <title>Annotated Genome Sequence of Vanrija albida AlHP1.</title>
        <authorList>
            <person name="Herzog R."/>
        </authorList>
    </citation>
    <scope>NUCLEOTIDE SEQUENCE [LARGE SCALE GENOMIC DNA]</scope>
    <source>
        <strain evidence="3 4">AlHP1</strain>
    </source>
</reference>
<gene>
    <name evidence="3" type="ORF">Q8F55_002322</name>
</gene>
<dbReference type="PROSITE" id="PS51391">
    <property type="entry name" value="CID"/>
    <property type="match status" value="1"/>
</dbReference>
<dbReference type="Pfam" id="PF12243">
    <property type="entry name" value="CTK3"/>
    <property type="match status" value="1"/>
</dbReference>
<feature type="compositionally biased region" description="Low complexity" evidence="1">
    <location>
        <begin position="204"/>
        <end position="225"/>
    </location>
</feature>